<dbReference type="PROSITE" id="PS00138">
    <property type="entry name" value="SUBTILASE_SER"/>
    <property type="match status" value="1"/>
</dbReference>
<dbReference type="GO" id="GO:0006508">
    <property type="term" value="P:proteolysis"/>
    <property type="evidence" value="ECO:0007669"/>
    <property type="project" value="UniProtKB-KW"/>
</dbReference>
<feature type="signal peptide" evidence="7">
    <location>
        <begin position="1"/>
        <end position="33"/>
    </location>
</feature>
<dbReference type="Pfam" id="PF02225">
    <property type="entry name" value="PA"/>
    <property type="match status" value="1"/>
</dbReference>
<evidence type="ECO:0000256" key="6">
    <source>
        <dbReference type="PROSITE-ProRule" id="PRU01240"/>
    </source>
</evidence>
<protein>
    <submittedName>
        <fullName evidence="12">S8 family peptidase</fullName>
    </submittedName>
</protein>
<dbReference type="InterPro" id="IPR023828">
    <property type="entry name" value="Peptidase_S8_Ser-AS"/>
</dbReference>
<comment type="caution">
    <text evidence="12">The sequence shown here is derived from an EMBL/GenBank/DDBJ whole genome shotgun (WGS) entry which is preliminary data.</text>
</comment>
<dbReference type="Gene3D" id="3.40.50.200">
    <property type="entry name" value="Peptidase S8/S53 domain"/>
    <property type="match status" value="1"/>
</dbReference>
<dbReference type="InterPro" id="IPR000209">
    <property type="entry name" value="Peptidase_S8/S53_dom"/>
</dbReference>
<dbReference type="InterPro" id="IPR003137">
    <property type="entry name" value="PA_domain"/>
</dbReference>
<evidence type="ECO:0000313" key="13">
    <source>
        <dbReference type="Proteomes" id="UP000320011"/>
    </source>
</evidence>
<evidence type="ECO:0000313" key="12">
    <source>
        <dbReference type="EMBL" id="TVT49933.1"/>
    </source>
</evidence>
<feature type="non-terminal residue" evidence="12">
    <location>
        <position position="995"/>
    </location>
</feature>
<dbReference type="PANTHER" id="PTHR10795">
    <property type="entry name" value="PROPROTEIN CONVERTASE SUBTILISIN/KEXIN"/>
    <property type="match status" value="1"/>
</dbReference>
<dbReference type="PROSITE" id="PS51892">
    <property type="entry name" value="SUBTILASE"/>
    <property type="match status" value="1"/>
</dbReference>
<dbReference type="GO" id="GO:0004252">
    <property type="term" value="F:serine-type endopeptidase activity"/>
    <property type="evidence" value="ECO:0007669"/>
    <property type="project" value="UniProtKB-UniRule"/>
</dbReference>
<name>A0A558CMB5_9PSEU</name>
<keyword evidence="4 6" id="KW-0720">Serine protease</keyword>
<dbReference type="PRINTS" id="PR00723">
    <property type="entry name" value="SUBTILISIN"/>
</dbReference>
<proteinExistence type="inferred from homology"/>
<gene>
    <name evidence="12" type="ORF">FNH05_16435</name>
</gene>
<feature type="domain" description="Peptidase S8/S53" evidence="8">
    <location>
        <begin position="177"/>
        <end position="658"/>
    </location>
</feature>
<dbReference type="Proteomes" id="UP000320011">
    <property type="component" value="Unassembled WGS sequence"/>
</dbReference>
<dbReference type="CDD" id="cd04852">
    <property type="entry name" value="Peptidases_S8_3"/>
    <property type="match status" value="1"/>
</dbReference>
<comment type="similarity">
    <text evidence="1 6">Belongs to the peptidase S8 family.</text>
</comment>
<evidence type="ECO:0000256" key="5">
    <source>
        <dbReference type="PIRSR" id="PIRSR615500-1"/>
    </source>
</evidence>
<keyword evidence="7" id="KW-0732">Signal</keyword>
<evidence type="ECO:0000256" key="4">
    <source>
        <dbReference type="ARBA" id="ARBA00022825"/>
    </source>
</evidence>
<accession>A0A558CMB5</accession>
<feature type="active site" description="Charge relay system" evidence="5 6">
    <location>
        <position position="186"/>
    </location>
</feature>
<feature type="active site" description="Charge relay system" evidence="5 6">
    <location>
        <position position="605"/>
    </location>
</feature>
<evidence type="ECO:0000259" key="9">
    <source>
        <dbReference type="Pfam" id="PF02225"/>
    </source>
</evidence>
<dbReference type="CDD" id="cd02120">
    <property type="entry name" value="PA_subtilisin_like"/>
    <property type="match status" value="1"/>
</dbReference>
<evidence type="ECO:0000256" key="3">
    <source>
        <dbReference type="ARBA" id="ARBA00022801"/>
    </source>
</evidence>
<reference evidence="12 13" key="2">
    <citation type="submission" date="2019-08" db="EMBL/GenBank/DDBJ databases">
        <title>Amycolatopsis acidicola sp. nov., isolated from peat swamp forest soil.</title>
        <authorList>
            <person name="Srisuk N."/>
        </authorList>
    </citation>
    <scope>NUCLEOTIDE SEQUENCE [LARGE SCALE GENOMIC DNA]</scope>
    <source>
        <strain evidence="12 13">TBRC 6029</strain>
    </source>
</reference>
<evidence type="ECO:0000256" key="7">
    <source>
        <dbReference type="SAM" id="SignalP"/>
    </source>
</evidence>
<dbReference type="InterPro" id="IPR010259">
    <property type="entry name" value="S8pro/Inhibitor_I9"/>
</dbReference>
<dbReference type="EMBL" id="VJWX01000146">
    <property type="protein sequence ID" value="TVT49933.1"/>
    <property type="molecule type" value="Genomic_DNA"/>
</dbReference>
<dbReference type="InterPro" id="IPR041469">
    <property type="entry name" value="Subtilisin-like_FN3"/>
</dbReference>
<evidence type="ECO:0000256" key="2">
    <source>
        <dbReference type="ARBA" id="ARBA00022670"/>
    </source>
</evidence>
<evidence type="ECO:0000259" key="11">
    <source>
        <dbReference type="Pfam" id="PF17766"/>
    </source>
</evidence>
<dbReference type="AlphaFoldDB" id="A0A558CMB5"/>
<dbReference type="Gene3D" id="2.60.40.2310">
    <property type="match status" value="1"/>
</dbReference>
<sequence>MSPRSRGASAWRGAAVIAAAALALPLLSLPAEAAPAGSAQNQDPAPGRYLVTLAQKPVATYEGGVAGIAPTKPASGRKVDVKSTNTHRYQDYLVDQQNRVAASAGVTPARHYSVATNGFTAELSRVQALRLMTTPGVVSVEPDVLHHTTNDRNSTDFLRLSGDNGLWKALGGTANAGRGVVVGVIDTGIWPESPSLAAAPLGSEPPTDADPYRPYRQGETTTMVKSDGSTFTGTCQTGEDFDAGACNSKLISARYFGDAWMSTVPPAKRADYISPRDGQSHGTHTATTAAGDADVQAKVDGIDFGRISGVAPGAVIATYKALWEGVDSLSTGGYTTDIVAAIDQAVADGVDVINYSVGSLLEAEPNDPIQLAFLSAASAGIFVSAAAGNSGPDPSTLDNTAPWVTTVAAGTVEPYTGSVVLGNGARYSGISTSVTAPVGPKPLITATAGKTATASAADAALCQANTLDPAKVAGTIVVCDRGVNARVAKSAEVARAGGAGMVLANPMPLDLDGDLHTVPTVHVNPPDSQAIKAYAATAGAVATLQPGGKEAPYPQVASFSSRGPSLSSKGNLLKPDIAAPGVSILAGVASALDNGRDFDFMSGTSMAAPHIAGLAALYLGKYPTMSPMQVKSALMTTATDTLTADGKPSADLFAQGAGEVTPSKMFNPGLVYDSSDVDWLGYLEGLGIATGTGVGAIDPSDYNAPSIAIGKLLGTRTVTRRVTAITPGLYRATVDLPGIKATVTPSILNFSKPGETKEFKVTFTQVSAPSGVAAAGHLTWTGGGTTVRSPIAVTPWSAIAPASVAGSGASGSVSYEVTPGFPRLPITPYGLTAGPLQAGSVSASSGHYGDQEHDYTMTVPAGTKALQFSVKTDDPGAKLGMVIVRFDQGQQKLVYISRKLTADTVAAVPNPAPGDYLAAVITLGDKAGTTSTPYHFQYTPVTAADRWKNLTVSPMVSTSRPGTPFTVTAAWTGADPATRYAGYVEFPLGVGTVVT</sequence>
<feature type="chain" id="PRO_5021970968" evidence="7">
    <location>
        <begin position="34"/>
        <end position="995"/>
    </location>
</feature>
<dbReference type="Gene3D" id="3.50.30.30">
    <property type="match status" value="1"/>
</dbReference>
<evidence type="ECO:0000259" key="10">
    <source>
        <dbReference type="Pfam" id="PF05922"/>
    </source>
</evidence>
<dbReference type="InterPro" id="IPR015500">
    <property type="entry name" value="Peptidase_S8_subtilisin-rel"/>
</dbReference>
<organism evidence="12 13">
    <name type="scientific">Amycolatopsis rhizosphaerae</name>
    <dbReference type="NCBI Taxonomy" id="2053003"/>
    <lineage>
        <taxon>Bacteria</taxon>
        <taxon>Bacillati</taxon>
        <taxon>Actinomycetota</taxon>
        <taxon>Actinomycetes</taxon>
        <taxon>Pseudonocardiales</taxon>
        <taxon>Pseudonocardiaceae</taxon>
        <taxon>Amycolatopsis</taxon>
    </lineage>
</organism>
<dbReference type="OrthoDB" id="614750at2"/>
<dbReference type="Pfam" id="PF00082">
    <property type="entry name" value="Peptidase_S8"/>
    <property type="match status" value="1"/>
</dbReference>
<dbReference type="InterPro" id="IPR034197">
    <property type="entry name" value="Peptidases_S8_3"/>
</dbReference>
<feature type="domain" description="PA" evidence="9">
    <location>
        <begin position="457"/>
        <end position="530"/>
    </location>
</feature>
<keyword evidence="13" id="KW-1185">Reference proteome</keyword>
<dbReference type="Pfam" id="PF17766">
    <property type="entry name" value="fn3_6"/>
    <property type="match status" value="1"/>
</dbReference>
<feature type="active site" description="Charge relay system" evidence="5 6">
    <location>
        <position position="281"/>
    </location>
</feature>
<feature type="domain" description="Inhibitor I9" evidence="10">
    <location>
        <begin position="49"/>
        <end position="145"/>
    </location>
</feature>
<keyword evidence="3 6" id="KW-0378">Hydrolase</keyword>
<dbReference type="InterPro" id="IPR045051">
    <property type="entry name" value="SBT"/>
</dbReference>
<feature type="domain" description="Subtilisin-like protease fibronectin type-III" evidence="11">
    <location>
        <begin position="701"/>
        <end position="793"/>
    </location>
</feature>
<dbReference type="Pfam" id="PF05922">
    <property type="entry name" value="Inhibitor_I9"/>
    <property type="match status" value="1"/>
</dbReference>
<dbReference type="InterPro" id="IPR036852">
    <property type="entry name" value="Peptidase_S8/S53_dom_sf"/>
</dbReference>
<evidence type="ECO:0000259" key="8">
    <source>
        <dbReference type="Pfam" id="PF00082"/>
    </source>
</evidence>
<dbReference type="RefSeq" id="WP_144589131.1">
    <property type="nucleotide sequence ID" value="NZ_VJWX01000146.1"/>
</dbReference>
<keyword evidence="2 6" id="KW-0645">Protease</keyword>
<reference evidence="12 13" key="1">
    <citation type="submission" date="2019-07" db="EMBL/GenBank/DDBJ databases">
        <authorList>
            <person name="Duangmal K."/>
            <person name="Teo W.F.A."/>
        </authorList>
    </citation>
    <scope>NUCLEOTIDE SEQUENCE [LARGE SCALE GENOMIC DNA]</scope>
    <source>
        <strain evidence="12 13">TBRC 6029</strain>
    </source>
</reference>
<dbReference type="SUPFAM" id="SSF52743">
    <property type="entry name" value="Subtilisin-like"/>
    <property type="match status" value="1"/>
</dbReference>
<evidence type="ECO:0000256" key="1">
    <source>
        <dbReference type="ARBA" id="ARBA00011073"/>
    </source>
</evidence>